<keyword evidence="2" id="KW-1185">Reference proteome</keyword>
<sequence length="119" mass="12752">MRQELPIGYGEPNLVLTQVPRAALSSPRGFRTQQTQHIVGHKATRADDACHWPNLFDATSSSVGVSGSCESRCRLVYGRLQGMALTRRGGKGKALIASRPACFPFSQGLRVGLGWAGLG</sequence>
<dbReference type="EMBL" id="VSRR010001190">
    <property type="protein sequence ID" value="MPC23310.1"/>
    <property type="molecule type" value="Genomic_DNA"/>
</dbReference>
<dbReference type="Proteomes" id="UP000324222">
    <property type="component" value="Unassembled WGS sequence"/>
</dbReference>
<accession>A0A5B7DP64</accession>
<dbReference type="AlphaFoldDB" id="A0A5B7DP64"/>
<comment type="caution">
    <text evidence="1">The sequence shown here is derived from an EMBL/GenBank/DDBJ whole genome shotgun (WGS) entry which is preliminary data.</text>
</comment>
<reference evidence="1 2" key="1">
    <citation type="submission" date="2019-05" db="EMBL/GenBank/DDBJ databases">
        <title>Another draft genome of Portunus trituberculatus and its Hox gene families provides insights of decapod evolution.</title>
        <authorList>
            <person name="Jeong J.-H."/>
            <person name="Song I."/>
            <person name="Kim S."/>
            <person name="Choi T."/>
            <person name="Kim D."/>
            <person name="Ryu S."/>
            <person name="Kim W."/>
        </authorList>
    </citation>
    <scope>NUCLEOTIDE SEQUENCE [LARGE SCALE GENOMIC DNA]</scope>
    <source>
        <tissue evidence="1">Muscle</tissue>
    </source>
</reference>
<gene>
    <name evidence="1" type="ORF">E2C01_016354</name>
</gene>
<protein>
    <submittedName>
        <fullName evidence="1">Uncharacterized protein</fullName>
    </submittedName>
</protein>
<organism evidence="1 2">
    <name type="scientific">Portunus trituberculatus</name>
    <name type="common">Swimming crab</name>
    <name type="synonym">Neptunus trituberculatus</name>
    <dbReference type="NCBI Taxonomy" id="210409"/>
    <lineage>
        <taxon>Eukaryota</taxon>
        <taxon>Metazoa</taxon>
        <taxon>Ecdysozoa</taxon>
        <taxon>Arthropoda</taxon>
        <taxon>Crustacea</taxon>
        <taxon>Multicrustacea</taxon>
        <taxon>Malacostraca</taxon>
        <taxon>Eumalacostraca</taxon>
        <taxon>Eucarida</taxon>
        <taxon>Decapoda</taxon>
        <taxon>Pleocyemata</taxon>
        <taxon>Brachyura</taxon>
        <taxon>Eubrachyura</taxon>
        <taxon>Portunoidea</taxon>
        <taxon>Portunidae</taxon>
        <taxon>Portuninae</taxon>
        <taxon>Portunus</taxon>
    </lineage>
</organism>
<name>A0A5B7DP64_PORTR</name>
<evidence type="ECO:0000313" key="2">
    <source>
        <dbReference type="Proteomes" id="UP000324222"/>
    </source>
</evidence>
<proteinExistence type="predicted"/>
<evidence type="ECO:0000313" key="1">
    <source>
        <dbReference type="EMBL" id="MPC23310.1"/>
    </source>
</evidence>